<gene>
    <name evidence="1" type="ORF">ONB1V03_LOCUS19783</name>
</gene>
<dbReference type="EMBL" id="OC946319">
    <property type="protein sequence ID" value="CAD7663223.1"/>
    <property type="molecule type" value="Genomic_DNA"/>
</dbReference>
<sequence length="31" mass="3797">MIWRQSLIILFQKFRHILVGRLTTIPLLIIY</sequence>
<organism evidence="1">
    <name type="scientific">Oppiella nova</name>
    <dbReference type="NCBI Taxonomy" id="334625"/>
    <lineage>
        <taxon>Eukaryota</taxon>
        <taxon>Metazoa</taxon>
        <taxon>Ecdysozoa</taxon>
        <taxon>Arthropoda</taxon>
        <taxon>Chelicerata</taxon>
        <taxon>Arachnida</taxon>
        <taxon>Acari</taxon>
        <taxon>Acariformes</taxon>
        <taxon>Sarcoptiformes</taxon>
        <taxon>Oribatida</taxon>
        <taxon>Brachypylina</taxon>
        <taxon>Oppioidea</taxon>
        <taxon>Oppiidae</taxon>
        <taxon>Oppiella</taxon>
    </lineage>
</organism>
<keyword evidence="2" id="KW-1185">Reference proteome</keyword>
<reference evidence="1" key="1">
    <citation type="submission" date="2020-11" db="EMBL/GenBank/DDBJ databases">
        <authorList>
            <person name="Tran Van P."/>
        </authorList>
    </citation>
    <scope>NUCLEOTIDE SEQUENCE</scope>
</reference>
<dbReference type="EMBL" id="CAJPVJ010031494">
    <property type="protein sequence ID" value="CAG2180360.1"/>
    <property type="molecule type" value="Genomic_DNA"/>
</dbReference>
<dbReference type="AlphaFoldDB" id="A0A7R9MNL4"/>
<evidence type="ECO:0000313" key="1">
    <source>
        <dbReference type="EMBL" id="CAD7663223.1"/>
    </source>
</evidence>
<protein>
    <submittedName>
        <fullName evidence="1">Uncharacterized protein</fullName>
    </submittedName>
</protein>
<accession>A0A7R9MNL4</accession>
<name>A0A7R9MNL4_9ACAR</name>
<proteinExistence type="predicted"/>
<evidence type="ECO:0000313" key="2">
    <source>
        <dbReference type="Proteomes" id="UP000728032"/>
    </source>
</evidence>
<dbReference type="Proteomes" id="UP000728032">
    <property type="component" value="Unassembled WGS sequence"/>
</dbReference>